<keyword evidence="1 2" id="KW-0807">Transducer</keyword>
<dbReference type="PANTHER" id="PTHR32089">
    <property type="entry name" value="METHYL-ACCEPTING CHEMOTAXIS PROTEIN MCPB"/>
    <property type="match status" value="1"/>
</dbReference>
<reference evidence="6 7" key="1">
    <citation type="submission" date="2015-11" db="EMBL/GenBank/DDBJ databases">
        <authorList>
            <consortium name="Pathogen Informatics"/>
        </authorList>
    </citation>
    <scope>NUCLEOTIDE SEQUENCE [LARGE SCALE GENOMIC DNA]</scope>
    <source>
        <strain evidence="6 7">006A-0059</strain>
    </source>
</reference>
<dbReference type="PROSITE" id="PS50111">
    <property type="entry name" value="CHEMOTAXIS_TRANSDUC_2"/>
    <property type="match status" value="1"/>
</dbReference>
<keyword evidence="4" id="KW-0812">Transmembrane</keyword>
<evidence type="ECO:0000313" key="6">
    <source>
        <dbReference type="EMBL" id="CUU88938.1"/>
    </source>
</evidence>
<protein>
    <submittedName>
        <fullName evidence="6">Methyl-accepting chemotaxis sensory transducer</fullName>
    </submittedName>
</protein>
<keyword evidence="7" id="KW-1185">Reference proteome</keyword>
<accession>A0A0S4SSX9</accession>
<dbReference type="GO" id="GO:0007165">
    <property type="term" value="P:signal transduction"/>
    <property type="evidence" value="ECO:0007669"/>
    <property type="project" value="UniProtKB-KW"/>
</dbReference>
<evidence type="ECO:0000256" key="4">
    <source>
        <dbReference type="SAM" id="Phobius"/>
    </source>
</evidence>
<feature type="coiled-coil region" evidence="3">
    <location>
        <begin position="611"/>
        <end position="652"/>
    </location>
</feature>
<dbReference type="SUPFAM" id="SSF58104">
    <property type="entry name" value="Methyl-accepting chemotaxis protein (MCP) signaling domain"/>
    <property type="match status" value="1"/>
</dbReference>
<dbReference type="InterPro" id="IPR004089">
    <property type="entry name" value="MCPsignal_dom"/>
</dbReference>
<dbReference type="InterPro" id="IPR013587">
    <property type="entry name" value="Nitrate/nitrite_sensing"/>
</dbReference>
<comment type="caution">
    <text evidence="6">The sequence shown here is derived from an EMBL/GenBank/DDBJ whole genome shotgun (WGS) entry which is preliminary data.</text>
</comment>
<dbReference type="PANTHER" id="PTHR32089:SF112">
    <property type="entry name" value="LYSOZYME-LIKE PROTEIN-RELATED"/>
    <property type="match status" value="1"/>
</dbReference>
<dbReference type="SMART" id="SM00283">
    <property type="entry name" value="MA"/>
    <property type="match status" value="1"/>
</dbReference>
<organism evidence="6 7">
    <name type="scientific">Campylobacter hyointestinalis subsp. hyointestinalis</name>
    <dbReference type="NCBI Taxonomy" id="91352"/>
    <lineage>
        <taxon>Bacteria</taxon>
        <taxon>Pseudomonadati</taxon>
        <taxon>Campylobacterota</taxon>
        <taxon>Epsilonproteobacteria</taxon>
        <taxon>Campylobacterales</taxon>
        <taxon>Campylobacteraceae</taxon>
        <taxon>Campylobacter</taxon>
    </lineage>
</organism>
<keyword evidence="4" id="KW-0472">Membrane</keyword>
<proteinExistence type="predicted"/>
<dbReference type="AlphaFoldDB" id="A0A0S4SSX9"/>
<feature type="domain" description="Methyl-accepting transducer" evidence="5">
    <location>
        <begin position="438"/>
        <end position="636"/>
    </location>
</feature>
<keyword evidence="3" id="KW-0175">Coiled coil</keyword>
<dbReference type="Proteomes" id="UP000052237">
    <property type="component" value="Unassembled WGS sequence"/>
</dbReference>
<evidence type="ECO:0000313" key="7">
    <source>
        <dbReference type="Proteomes" id="UP000052237"/>
    </source>
</evidence>
<evidence type="ECO:0000256" key="3">
    <source>
        <dbReference type="SAM" id="Coils"/>
    </source>
</evidence>
<feature type="transmembrane region" description="Helical" evidence="4">
    <location>
        <begin position="311"/>
        <end position="333"/>
    </location>
</feature>
<sequence>MFLSNISIRVKMLIFVLIPLILLVVFSALLIGDRYKTYNEAKVLDEGVILSTKISLVVHELQKERGTSSGFLGAKGGGNFADMLKNQRILSDKQIVLVYDLLKKFDMEAHNTLLDSSIKSALKYFDNLKSLRASIDSLNIAPNMAIGQYTNTISSLMNIISEITKISTNTDITRELTAYLGFLNAKENVGIERAILSNTFNMDKFGDGIYERFLTSMASQGIYLKVFMQNASEKNIALYEEAKKDESFATVESMRNTAMKNSITGGFGISGKYAFDTFTKKIDILKNVEDKLAAELLTNNKTVQDNAYTSLISMSILVIACTLFTLIAGYLIIQDTISRILNIQKYLLNLKNTKDLRQNIEFKIGKDEVGVIFQAVDEFLVPIRDIFLNLNSQSRQNIQISKDMLNGSNEVLNRTKDGFSISSKANKIGMKVEDCLESSIKKIDQAMNDIIKAHSDLNSASNSMTKFATQVSEDAKSQEKLASDVALLNQEAANIKGILTSITDIADQTNLLALNAAIEAARAGEYGKGFAVVADEVRKLAERTQKSLNEIDVTINTIVQFIDNLSTQISQNVKNFFAFVDDSSDIKVTMDSVLEKMKEVSLVSQNSINDSKELQNETKMLLENNKILNDNLQDISDEMDKISSRANDLDKKTLEIGSKINEFKF</sequence>
<evidence type="ECO:0000259" key="5">
    <source>
        <dbReference type="PROSITE" id="PS50111"/>
    </source>
</evidence>
<feature type="transmembrane region" description="Helical" evidence="4">
    <location>
        <begin position="12"/>
        <end position="32"/>
    </location>
</feature>
<name>A0A0S4SSX9_CAMHY</name>
<dbReference type="GO" id="GO:0016020">
    <property type="term" value="C:membrane"/>
    <property type="evidence" value="ECO:0007669"/>
    <property type="project" value="InterPro"/>
</dbReference>
<dbReference type="Pfam" id="PF08376">
    <property type="entry name" value="NIT"/>
    <property type="match status" value="1"/>
</dbReference>
<evidence type="ECO:0000256" key="2">
    <source>
        <dbReference type="PROSITE-ProRule" id="PRU00284"/>
    </source>
</evidence>
<evidence type="ECO:0000256" key="1">
    <source>
        <dbReference type="ARBA" id="ARBA00023224"/>
    </source>
</evidence>
<keyword evidence="4" id="KW-1133">Transmembrane helix</keyword>
<gene>
    <name evidence="6" type="primary">mcp2_2</name>
    <name evidence="6" type="ORF">ERS686654_01926</name>
</gene>
<dbReference type="Gene3D" id="1.10.287.950">
    <property type="entry name" value="Methyl-accepting chemotaxis protein"/>
    <property type="match status" value="1"/>
</dbReference>
<dbReference type="Pfam" id="PF00015">
    <property type="entry name" value="MCPsignal"/>
    <property type="match status" value="1"/>
</dbReference>
<dbReference type="EMBL" id="FAVB01000006">
    <property type="protein sequence ID" value="CUU88938.1"/>
    <property type="molecule type" value="Genomic_DNA"/>
</dbReference>